<protein>
    <submittedName>
        <fullName evidence="1">Uncharacterized protein</fullName>
    </submittedName>
</protein>
<name>A0A1G9SXQ0_9FIRM</name>
<organism evidence="1 2">
    <name type="scientific">Dendrosporobacter quercicolus</name>
    <dbReference type="NCBI Taxonomy" id="146817"/>
    <lineage>
        <taxon>Bacteria</taxon>
        <taxon>Bacillati</taxon>
        <taxon>Bacillota</taxon>
        <taxon>Negativicutes</taxon>
        <taxon>Selenomonadales</taxon>
        <taxon>Sporomusaceae</taxon>
        <taxon>Dendrosporobacter</taxon>
    </lineage>
</organism>
<sequence>MCKYHHHLYWENLLAKRTKPWQSCFVPFESVHEAIFINTVIVDYQRNTLDNDWSCHSDIKSLLGFIQYLHLPLAFYYTIHQDNDDLFFPVCSTGDFIEYVRESGSAHAQVMEEALQDIDSYWKLDNLSCLNSLKDFCARFNRLWSGDKYILNMNVFANTFEIAQFLIERNEFPEVFEEDTGLTTEQLLHMCDNFYNERFMQKNFVKILNHKIGCVI</sequence>
<gene>
    <name evidence="1" type="ORF">SAMN04488502_104150</name>
</gene>
<evidence type="ECO:0000313" key="2">
    <source>
        <dbReference type="Proteomes" id="UP000214880"/>
    </source>
</evidence>
<accession>A0A1G9SXQ0</accession>
<dbReference type="OrthoDB" id="1677987at2"/>
<dbReference type="EMBL" id="FNHB01000004">
    <property type="protein sequence ID" value="SDM40200.1"/>
    <property type="molecule type" value="Genomic_DNA"/>
</dbReference>
<proteinExistence type="predicted"/>
<dbReference type="AlphaFoldDB" id="A0A1G9SXQ0"/>
<reference evidence="1 2" key="1">
    <citation type="submission" date="2016-10" db="EMBL/GenBank/DDBJ databases">
        <authorList>
            <person name="de Groot N.N."/>
        </authorList>
    </citation>
    <scope>NUCLEOTIDE SEQUENCE [LARGE SCALE GENOMIC DNA]</scope>
    <source>
        <strain evidence="1 2">DSM 1736</strain>
    </source>
</reference>
<dbReference type="RefSeq" id="WP_092072323.1">
    <property type="nucleotide sequence ID" value="NZ_FNHB01000004.1"/>
</dbReference>
<evidence type="ECO:0000313" key="1">
    <source>
        <dbReference type="EMBL" id="SDM40200.1"/>
    </source>
</evidence>
<keyword evidence="2" id="KW-1185">Reference proteome</keyword>
<dbReference type="Proteomes" id="UP000214880">
    <property type="component" value="Unassembled WGS sequence"/>
</dbReference>